<reference evidence="13" key="2">
    <citation type="journal article" date="2017" name="Nat. Plants">
        <title>The Aegilops tauschii genome reveals multiple impacts of transposons.</title>
        <authorList>
            <person name="Zhao G."/>
            <person name="Zou C."/>
            <person name="Li K."/>
            <person name="Wang K."/>
            <person name="Li T."/>
            <person name="Gao L."/>
            <person name="Zhang X."/>
            <person name="Wang H."/>
            <person name="Yang Z."/>
            <person name="Liu X."/>
            <person name="Jiang W."/>
            <person name="Mao L."/>
            <person name="Kong X."/>
            <person name="Jiao Y."/>
            <person name="Jia J."/>
        </authorList>
    </citation>
    <scope>NUCLEOTIDE SEQUENCE [LARGE SCALE GENOMIC DNA]</scope>
    <source>
        <strain evidence="13">cv. AL8/78</strain>
    </source>
</reference>
<dbReference type="InterPro" id="IPR055414">
    <property type="entry name" value="LRR_R13L4/SHOC2-like"/>
</dbReference>
<dbReference type="InterPro" id="IPR042197">
    <property type="entry name" value="Apaf_helical"/>
</dbReference>
<dbReference type="GO" id="GO:0043531">
    <property type="term" value="F:ADP binding"/>
    <property type="evidence" value="ECO:0007669"/>
    <property type="project" value="InterPro"/>
</dbReference>
<feature type="domain" description="Disease resistance R13L4/SHOC-2-like LRR" evidence="11">
    <location>
        <begin position="939"/>
        <end position="1167"/>
    </location>
</feature>
<dbReference type="Gramene" id="AET3Gv21219600.6">
    <property type="protein sequence ID" value="AET3Gv21219600.6"/>
    <property type="gene ID" value="AET3Gv21219600"/>
</dbReference>
<dbReference type="EnsemblPlants" id="AET3Gv21219600.8">
    <property type="protein sequence ID" value="AET3Gv21219600.8"/>
    <property type="gene ID" value="AET3Gv21219600"/>
</dbReference>
<dbReference type="Gene3D" id="1.20.5.4130">
    <property type="match status" value="1"/>
</dbReference>
<dbReference type="InterPro" id="IPR032675">
    <property type="entry name" value="LRR_dom_sf"/>
</dbReference>
<sequence>MEATAISIGKSVLSGALNYVQSAVAEEVALQLGVQRDHSFISDELDMMRGFLMAANDERDDNLVVKIWVKQVRDVSYAVEDCLLDFAVRLDKQSWWCLSRKVLARRYVAEQMKELRAKVEEVSQRNQRYHLIKGSSSKPTSAVGQPTISSATMSAADDARLRRQKAKMDLIELTNCKDEALRVIALWVTSSSDLQEMSIIKSAYEDPMIHKNFDCCAWITLVCPFSQADFIRSIVRQICVNSLQETGEEEGKTTIGAQVLKMMSTTKEDGLACEFKRYLNDKSYLIVLNDIHTTEEWDCIKTCFPNNKKGSRIIVCTKQVEVACLCIEAEDEALVHKKLFADQSLYAFYSKERRNSKEKGSIPFVVSTGVNSSTHKNILTQTEAMATLEESRLIGRGNEKEEIIKLISNKDLRQFHVISLWGMGGIGKTTLVKDIYQSQENSSMFDKRACVTVMRPFNLAMLLESLIMQFRDNNEADLRTCLEGKRYLLVVDDLWSIVEWDAIKPYLPETGASCIIVTTREENIAKHCSKDETNIYKLKHLGPADACTLFTKKVFKETVNLDEQYPELVEDAKLILKKCRGLPLALVTIGGFLANQPKTAFEWRKLNDHISSELEMNPKLGIIKAVLMKSYDGLPYHLKACFLYLAIFLEDQQIARRRLVHRWLAEGYSSEVRGKSAEEILDGYFMDLISRSMILPSQRSVYCRKEIDSCHVHDLIREIAISKAMEENLFFMLEEDCSLNNQGTVRHLAVSSNWKGDQCEFENIVDLSCVRSLTVFGNWRPFYISDKMRLLRVLDLEGEWDLFDHHLEHIGKLVHLRYLSLRGHADIFYLPNSLGNLRQLLTLDISGTGIIKLPRTIIKLVKMQRILASGIGETHEDIYEDADEQSRMSLPSHLVAFCLACRDFASEDDAQAQPNRRDMCTAFCCGILPYYAAGRHPGGVEVPRGIWKLKALRTLRMVDVSVGKAVVEDIKKLTRLRKLGVTGINKTNGQELCAAIAGLRSLESLSLRSYGKAGLSGCLDGLSSPPENLQSLKLFGNLVKLPEWIQGLKNLVKLKLERSRILDYGAAVKVLGKLSNLASLRLLKHSFVGQEVRLRFHREAFPSLKVLQLHWINNLKSVKFEEGATPKLELLQYFDWSRPSYGLFSGLPHLPSLKEVMLHRSVWRETEFREDLGCQLAENQNRPVLKRWNEK</sequence>
<dbReference type="InterPro" id="IPR038005">
    <property type="entry name" value="RX-like_CC"/>
</dbReference>
<reference evidence="12" key="3">
    <citation type="journal article" date="2017" name="Nature">
        <title>Genome sequence of the progenitor of the wheat D genome Aegilops tauschii.</title>
        <authorList>
            <person name="Luo M.C."/>
            <person name="Gu Y.Q."/>
            <person name="Puiu D."/>
            <person name="Wang H."/>
            <person name="Twardziok S.O."/>
            <person name="Deal K.R."/>
            <person name="Huo N."/>
            <person name="Zhu T."/>
            <person name="Wang L."/>
            <person name="Wang Y."/>
            <person name="McGuire P.E."/>
            <person name="Liu S."/>
            <person name="Long H."/>
            <person name="Ramasamy R.K."/>
            <person name="Rodriguez J.C."/>
            <person name="Van S.L."/>
            <person name="Yuan L."/>
            <person name="Wang Z."/>
            <person name="Xia Z."/>
            <person name="Xiao L."/>
            <person name="Anderson O.D."/>
            <person name="Ouyang S."/>
            <person name="Liang Y."/>
            <person name="Zimin A.V."/>
            <person name="Pertea G."/>
            <person name="Qi P."/>
            <person name="Bennetzen J.L."/>
            <person name="Dai X."/>
            <person name="Dawson M.W."/>
            <person name="Muller H.G."/>
            <person name="Kugler K."/>
            <person name="Rivarola-Duarte L."/>
            <person name="Spannagl M."/>
            <person name="Mayer K.F.X."/>
            <person name="Lu F.H."/>
            <person name="Bevan M.W."/>
            <person name="Leroy P."/>
            <person name="Li P."/>
            <person name="You F.M."/>
            <person name="Sun Q."/>
            <person name="Liu Z."/>
            <person name="Lyons E."/>
            <person name="Wicker T."/>
            <person name="Salzberg S.L."/>
            <person name="Devos K.M."/>
            <person name="Dvorak J."/>
        </authorList>
    </citation>
    <scope>NUCLEOTIDE SEQUENCE [LARGE SCALE GENOMIC DNA]</scope>
    <source>
        <strain evidence="12">cv. AL8/78</strain>
    </source>
</reference>
<evidence type="ECO:0008006" key="14">
    <source>
        <dbReference type="Google" id="ProtNLM"/>
    </source>
</evidence>
<dbReference type="AlphaFoldDB" id="A0A453GV92"/>
<dbReference type="EnsemblPlants" id="AET3Gv21219600.6">
    <property type="protein sequence ID" value="AET3Gv21219600.6"/>
    <property type="gene ID" value="AET3Gv21219600"/>
</dbReference>
<reference evidence="12" key="4">
    <citation type="submission" date="2019-03" db="UniProtKB">
        <authorList>
            <consortium name="EnsemblPlants"/>
        </authorList>
    </citation>
    <scope>IDENTIFICATION</scope>
</reference>
<dbReference type="InterPro" id="IPR036388">
    <property type="entry name" value="WH-like_DNA-bd_sf"/>
</dbReference>
<evidence type="ECO:0000259" key="10">
    <source>
        <dbReference type="Pfam" id="PF23559"/>
    </source>
</evidence>
<keyword evidence="3" id="KW-0677">Repeat</keyword>
<keyword evidence="6 7" id="KW-0175">Coiled coil</keyword>
<evidence type="ECO:0000256" key="4">
    <source>
        <dbReference type="ARBA" id="ARBA00022741"/>
    </source>
</evidence>
<feature type="domain" description="NB-ARC" evidence="8">
    <location>
        <begin position="199"/>
        <end position="348"/>
    </location>
</feature>
<dbReference type="Gramene" id="AET3Gv21219600.1">
    <property type="protein sequence ID" value="AET3Gv21219600.1"/>
    <property type="gene ID" value="AET3Gv21219600"/>
</dbReference>
<evidence type="ECO:0000259" key="9">
    <source>
        <dbReference type="Pfam" id="PF18052"/>
    </source>
</evidence>
<dbReference type="InterPro" id="IPR058922">
    <property type="entry name" value="WHD_DRP"/>
</dbReference>
<dbReference type="PANTHER" id="PTHR23155:SF1114">
    <property type="entry name" value="OS02G0475500 PROTEIN"/>
    <property type="match status" value="1"/>
</dbReference>
<comment type="similarity">
    <text evidence="1">Belongs to the disease resistance NB-LRR family.</text>
</comment>
<dbReference type="Gene3D" id="1.10.8.430">
    <property type="entry name" value="Helical domain of apoptotic protease-activating factors"/>
    <property type="match status" value="1"/>
</dbReference>
<dbReference type="GO" id="GO:0009626">
    <property type="term" value="P:plant-type hypersensitive response"/>
    <property type="evidence" value="ECO:0007669"/>
    <property type="project" value="UniProtKB-ARBA"/>
</dbReference>
<dbReference type="SUPFAM" id="SSF52540">
    <property type="entry name" value="P-loop containing nucleoside triphosphate hydrolases"/>
    <property type="match status" value="2"/>
</dbReference>
<dbReference type="Gramene" id="AET3Gv21219600.10">
    <property type="protein sequence ID" value="AET3Gv21219600.10"/>
    <property type="gene ID" value="AET3Gv21219600"/>
</dbReference>
<keyword evidence="13" id="KW-1185">Reference proteome</keyword>
<dbReference type="Pfam" id="PF23559">
    <property type="entry name" value="WHD_DRP"/>
    <property type="match status" value="1"/>
</dbReference>
<accession>A0A453GV92</accession>
<dbReference type="Pfam" id="PF18052">
    <property type="entry name" value="Rx_N"/>
    <property type="match status" value="1"/>
</dbReference>
<feature type="domain" description="Disease resistance protein winged helix" evidence="10">
    <location>
        <begin position="647"/>
        <end position="720"/>
    </location>
</feature>
<dbReference type="Pfam" id="PF00931">
    <property type="entry name" value="NB-ARC"/>
    <property type="match status" value="2"/>
</dbReference>
<dbReference type="Gramene" id="AET3Gv21219600.4">
    <property type="protein sequence ID" value="AET3Gv21219600.4"/>
    <property type="gene ID" value="AET3Gv21219600"/>
</dbReference>
<dbReference type="Gramene" id="AET3Gv21219600.11">
    <property type="protein sequence ID" value="AET3Gv21219600.11"/>
    <property type="gene ID" value="AET3Gv21219600"/>
</dbReference>
<evidence type="ECO:0000256" key="3">
    <source>
        <dbReference type="ARBA" id="ARBA00022737"/>
    </source>
</evidence>
<evidence type="ECO:0000313" key="13">
    <source>
        <dbReference type="Proteomes" id="UP000015105"/>
    </source>
</evidence>
<dbReference type="Proteomes" id="UP000015105">
    <property type="component" value="Chromosome 3D"/>
</dbReference>
<dbReference type="Gene3D" id="3.80.10.10">
    <property type="entry name" value="Ribonuclease Inhibitor"/>
    <property type="match status" value="2"/>
</dbReference>
<reference evidence="13" key="1">
    <citation type="journal article" date="2014" name="Science">
        <title>Ancient hybridizations among the ancestral genomes of bread wheat.</title>
        <authorList>
            <consortium name="International Wheat Genome Sequencing Consortium,"/>
            <person name="Marcussen T."/>
            <person name="Sandve S.R."/>
            <person name="Heier L."/>
            <person name="Spannagl M."/>
            <person name="Pfeifer M."/>
            <person name="Jakobsen K.S."/>
            <person name="Wulff B.B."/>
            <person name="Steuernagel B."/>
            <person name="Mayer K.F."/>
            <person name="Olsen O.A."/>
        </authorList>
    </citation>
    <scope>NUCLEOTIDE SEQUENCE [LARGE SCALE GENOMIC DNA]</scope>
    <source>
        <strain evidence="13">cv. AL8/78</strain>
    </source>
</reference>
<reference evidence="12" key="5">
    <citation type="journal article" date="2021" name="G3 (Bethesda)">
        <title>Aegilops tauschii genome assembly Aet v5.0 features greater sequence contiguity and improved annotation.</title>
        <authorList>
            <person name="Wang L."/>
            <person name="Zhu T."/>
            <person name="Rodriguez J.C."/>
            <person name="Deal K.R."/>
            <person name="Dubcovsky J."/>
            <person name="McGuire P.E."/>
            <person name="Lux T."/>
            <person name="Spannagl M."/>
            <person name="Mayer K.F.X."/>
            <person name="Baldrich P."/>
            <person name="Meyers B.C."/>
            <person name="Huo N."/>
            <person name="Gu Y.Q."/>
            <person name="Zhou H."/>
            <person name="Devos K.M."/>
            <person name="Bennetzen J.L."/>
            <person name="Unver T."/>
            <person name="Budak H."/>
            <person name="Gulick P.J."/>
            <person name="Galiba G."/>
            <person name="Kalapos B."/>
            <person name="Nelson D.R."/>
            <person name="Li P."/>
            <person name="You F.M."/>
            <person name="Luo M.C."/>
            <person name="Dvorak J."/>
        </authorList>
    </citation>
    <scope>NUCLEOTIDE SEQUENCE [LARGE SCALE GENOMIC DNA]</scope>
    <source>
        <strain evidence="12">cv. AL8/78</strain>
    </source>
</reference>
<dbReference type="Gramene" id="AET3Gv21219600.9">
    <property type="protein sequence ID" value="AET3Gv21219600.9"/>
    <property type="gene ID" value="AET3Gv21219600"/>
</dbReference>
<protein>
    <recommendedName>
        <fullName evidence="14">Disease resistance protein RPM1</fullName>
    </recommendedName>
</protein>
<dbReference type="GO" id="GO:0002758">
    <property type="term" value="P:innate immune response-activating signaling pathway"/>
    <property type="evidence" value="ECO:0007669"/>
    <property type="project" value="UniProtKB-ARBA"/>
</dbReference>
<dbReference type="InterPro" id="IPR002182">
    <property type="entry name" value="NB-ARC"/>
</dbReference>
<dbReference type="InterPro" id="IPR041118">
    <property type="entry name" value="Rx_N"/>
</dbReference>
<evidence type="ECO:0000256" key="6">
    <source>
        <dbReference type="ARBA" id="ARBA00023054"/>
    </source>
</evidence>
<keyword evidence="2" id="KW-0433">Leucine-rich repeat</keyword>
<dbReference type="Gramene" id="AET3Gv21219600.2">
    <property type="protein sequence ID" value="AET3Gv21219600.2"/>
    <property type="gene ID" value="AET3Gv21219600"/>
</dbReference>
<dbReference type="EnsemblPlants" id="AET3Gv21219600.11">
    <property type="protein sequence ID" value="AET3Gv21219600.11"/>
    <property type="gene ID" value="AET3Gv21219600"/>
</dbReference>
<dbReference type="Gene3D" id="1.10.10.10">
    <property type="entry name" value="Winged helix-like DNA-binding domain superfamily/Winged helix DNA-binding domain"/>
    <property type="match status" value="1"/>
</dbReference>
<dbReference type="InterPro" id="IPR027417">
    <property type="entry name" value="P-loop_NTPase"/>
</dbReference>
<proteinExistence type="inferred from homology"/>
<dbReference type="EnsemblPlants" id="AET3Gv21219600.2">
    <property type="protein sequence ID" value="AET3Gv21219600.2"/>
    <property type="gene ID" value="AET3Gv21219600"/>
</dbReference>
<dbReference type="STRING" id="200361.A0A453GV92"/>
<dbReference type="SUPFAM" id="SSF52058">
    <property type="entry name" value="L domain-like"/>
    <property type="match status" value="1"/>
</dbReference>
<dbReference type="Gene3D" id="3.40.50.300">
    <property type="entry name" value="P-loop containing nucleotide triphosphate hydrolases"/>
    <property type="match status" value="2"/>
</dbReference>
<evidence type="ECO:0000256" key="2">
    <source>
        <dbReference type="ARBA" id="ARBA00022614"/>
    </source>
</evidence>
<dbReference type="Gramene" id="AET3Gv21219600.3">
    <property type="protein sequence ID" value="AET3Gv21219600.3"/>
    <property type="gene ID" value="AET3Gv21219600"/>
</dbReference>
<dbReference type="InterPro" id="IPR044974">
    <property type="entry name" value="Disease_R_plants"/>
</dbReference>
<evidence type="ECO:0000259" key="8">
    <source>
        <dbReference type="Pfam" id="PF00931"/>
    </source>
</evidence>
<dbReference type="EnsemblPlants" id="AET3Gv21219600.4">
    <property type="protein sequence ID" value="AET3Gv21219600.4"/>
    <property type="gene ID" value="AET3Gv21219600"/>
</dbReference>
<evidence type="ECO:0000313" key="12">
    <source>
        <dbReference type="EnsemblPlants" id="AET3Gv21219600.4"/>
    </source>
</evidence>
<evidence type="ECO:0000256" key="7">
    <source>
        <dbReference type="SAM" id="Coils"/>
    </source>
</evidence>
<name>A0A453GV92_AEGTS</name>
<dbReference type="EnsemblPlants" id="AET3Gv21219600.3">
    <property type="protein sequence ID" value="AET3Gv21219600.3"/>
    <property type="gene ID" value="AET3Gv21219600"/>
</dbReference>
<dbReference type="EnsemblPlants" id="AET3Gv21219600.5">
    <property type="protein sequence ID" value="AET3Gv21219600.5"/>
    <property type="gene ID" value="AET3Gv21219600"/>
</dbReference>
<feature type="domain" description="NB-ARC" evidence="8">
    <location>
        <begin position="399"/>
        <end position="559"/>
    </location>
</feature>
<dbReference type="Pfam" id="PF23598">
    <property type="entry name" value="LRR_14"/>
    <property type="match status" value="2"/>
</dbReference>
<dbReference type="OrthoDB" id="590607at2759"/>
<dbReference type="PANTHER" id="PTHR23155">
    <property type="entry name" value="DISEASE RESISTANCE PROTEIN RP"/>
    <property type="match status" value="1"/>
</dbReference>
<dbReference type="GO" id="GO:0042742">
    <property type="term" value="P:defense response to bacterium"/>
    <property type="evidence" value="ECO:0007669"/>
    <property type="project" value="UniProtKB-ARBA"/>
</dbReference>
<dbReference type="EnsemblPlants" id="AET3Gv21219600.9">
    <property type="protein sequence ID" value="AET3Gv21219600.9"/>
    <property type="gene ID" value="AET3Gv21219600"/>
</dbReference>
<dbReference type="PRINTS" id="PR00364">
    <property type="entry name" value="DISEASERSIST"/>
</dbReference>
<evidence type="ECO:0000256" key="5">
    <source>
        <dbReference type="ARBA" id="ARBA00022821"/>
    </source>
</evidence>
<dbReference type="FunFam" id="1.10.10.10:FF:000322">
    <property type="entry name" value="Probable disease resistance protein At1g63360"/>
    <property type="match status" value="1"/>
</dbReference>
<feature type="domain" description="Disease resistance N-terminal" evidence="9">
    <location>
        <begin position="12"/>
        <end position="97"/>
    </location>
</feature>
<evidence type="ECO:0000259" key="11">
    <source>
        <dbReference type="Pfam" id="PF23598"/>
    </source>
</evidence>
<keyword evidence="5" id="KW-0611">Plant defense</keyword>
<keyword evidence="4" id="KW-0547">Nucleotide-binding</keyword>
<feature type="domain" description="Disease resistance R13L4/SHOC-2-like LRR" evidence="11">
    <location>
        <begin position="770"/>
        <end position="869"/>
    </location>
</feature>
<dbReference type="Gramene" id="AET3Gv21219600.5">
    <property type="protein sequence ID" value="AET3Gv21219600.5"/>
    <property type="gene ID" value="AET3Gv21219600"/>
</dbReference>
<dbReference type="OMA" id="DIRCTRI"/>
<feature type="coiled-coil region" evidence="7">
    <location>
        <begin position="105"/>
        <end position="132"/>
    </location>
</feature>
<organism evidence="12 13">
    <name type="scientific">Aegilops tauschii subsp. strangulata</name>
    <name type="common">Goatgrass</name>
    <dbReference type="NCBI Taxonomy" id="200361"/>
    <lineage>
        <taxon>Eukaryota</taxon>
        <taxon>Viridiplantae</taxon>
        <taxon>Streptophyta</taxon>
        <taxon>Embryophyta</taxon>
        <taxon>Tracheophyta</taxon>
        <taxon>Spermatophyta</taxon>
        <taxon>Magnoliopsida</taxon>
        <taxon>Liliopsida</taxon>
        <taxon>Poales</taxon>
        <taxon>Poaceae</taxon>
        <taxon>BOP clade</taxon>
        <taxon>Pooideae</taxon>
        <taxon>Triticodae</taxon>
        <taxon>Triticeae</taxon>
        <taxon>Triticinae</taxon>
        <taxon>Aegilops</taxon>
    </lineage>
</organism>
<dbReference type="EnsemblPlants" id="AET3Gv21219600.1">
    <property type="protein sequence ID" value="AET3Gv21219600.1"/>
    <property type="gene ID" value="AET3Gv21219600"/>
</dbReference>
<dbReference type="EnsemblPlants" id="AET3Gv21219600.10">
    <property type="protein sequence ID" value="AET3Gv21219600.10"/>
    <property type="gene ID" value="AET3Gv21219600"/>
</dbReference>
<dbReference type="Gramene" id="AET3Gv21219600.8">
    <property type="protein sequence ID" value="AET3Gv21219600.8"/>
    <property type="gene ID" value="AET3Gv21219600"/>
</dbReference>
<evidence type="ECO:0000256" key="1">
    <source>
        <dbReference type="ARBA" id="ARBA00008894"/>
    </source>
</evidence>
<dbReference type="CDD" id="cd14798">
    <property type="entry name" value="RX-CC_like"/>
    <property type="match status" value="1"/>
</dbReference>